<dbReference type="OrthoDB" id="2514702at2"/>
<keyword evidence="4" id="KW-1185">Reference proteome</keyword>
<feature type="domain" description="Signal transduction histidine kinase internal region" evidence="2">
    <location>
        <begin position="160"/>
        <end position="238"/>
    </location>
</feature>
<proteinExistence type="predicted"/>
<feature type="transmembrane region" description="Helical" evidence="1">
    <location>
        <begin position="83"/>
        <end position="105"/>
    </location>
</feature>
<dbReference type="HOGENOM" id="CLU_020473_1_1_6"/>
<gene>
    <name evidence="3" type="ORF">S7S_01285</name>
</gene>
<keyword evidence="1" id="KW-1133">Transmembrane helix</keyword>
<evidence type="ECO:0000313" key="3">
    <source>
        <dbReference type="EMBL" id="AJD46681.1"/>
    </source>
</evidence>
<dbReference type="KEGG" id="apac:S7S_01285"/>
<keyword evidence="1" id="KW-0812">Transmembrane</keyword>
<dbReference type="GO" id="GO:0016020">
    <property type="term" value="C:membrane"/>
    <property type="evidence" value="ECO:0007669"/>
    <property type="project" value="InterPro"/>
</dbReference>
<name>A0A0B4XHY2_9GAMM</name>
<dbReference type="EMBL" id="CP004387">
    <property type="protein sequence ID" value="AJD46681.1"/>
    <property type="molecule type" value="Genomic_DNA"/>
</dbReference>
<dbReference type="PANTHER" id="PTHR34220:SF7">
    <property type="entry name" value="SENSOR HISTIDINE KINASE YPDA"/>
    <property type="match status" value="1"/>
</dbReference>
<reference evidence="3 4" key="1">
    <citation type="journal article" date="2012" name="J. Bacteriol.">
        <title>Genome sequence of an alkane-degrading bacterium, Alcanivorax pacificus type strain W11-5, isolated from deep sea sediment.</title>
        <authorList>
            <person name="Lai Q."/>
            <person name="Shao Z."/>
        </authorList>
    </citation>
    <scope>NUCLEOTIDE SEQUENCE [LARGE SCALE GENOMIC DNA]</scope>
    <source>
        <strain evidence="3 4">W11-5</strain>
    </source>
</reference>
<evidence type="ECO:0000256" key="1">
    <source>
        <dbReference type="SAM" id="Phobius"/>
    </source>
</evidence>
<feature type="transmembrane region" description="Helical" evidence="1">
    <location>
        <begin position="20"/>
        <end position="40"/>
    </location>
</feature>
<dbReference type="InterPro" id="IPR010559">
    <property type="entry name" value="Sig_transdc_His_kin_internal"/>
</dbReference>
<dbReference type="RefSeq" id="WP_008736210.1">
    <property type="nucleotide sequence ID" value="NZ_CP004387.1"/>
</dbReference>
<dbReference type="Gene3D" id="3.30.565.10">
    <property type="entry name" value="Histidine kinase-like ATPase, C-terminal domain"/>
    <property type="match status" value="1"/>
</dbReference>
<feature type="transmembrane region" description="Helical" evidence="1">
    <location>
        <begin position="126"/>
        <end position="145"/>
    </location>
</feature>
<sequence length="348" mass="38884">MAKPHVSPPARAFVPDLCEARAVLVVVVVAQLMAIVLTLSGTYYDRFSFERLALTSFFMQWVGLTSAAALCALRVWLNRLPPAWAATGVVVLVVTNTLVFSLIARMVMRWALPEMVGGVSTTLKDVWINVTIAAILAGGVMRYFYVQDQLRIKEQAELEARIQALQSRIRPHFLFNSMNIISSLIAVDPAAAEQTVEDLARLFRASLRETGLQVTLKEELDLCRRYARIEQQRMGERLKLDWQVQIDPERALIPLLTLQPLLENAIYHGIQPRPDGGTVTVRVDQDGDMLRISMTNPLPAEPAGASHGNRMALENIRHRLAALYGDRARVEAAANNNEYRVSLRYPSA</sequence>
<dbReference type="AlphaFoldDB" id="A0A0B4XHY2"/>
<evidence type="ECO:0000313" key="4">
    <source>
        <dbReference type="Proteomes" id="UP000006764"/>
    </source>
</evidence>
<evidence type="ECO:0000259" key="2">
    <source>
        <dbReference type="Pfam" id="PF06580"/>
    </source>
</evidence>
<feature type="transmembrane region" description="Helical" evidence="1">
    <location>
        <begin position="52"/>
        <end position="77"/>
    </location>
</feature>
<dbReference type="Proteomes" id="UP000006764">
    <property type="component" value="Chromosome"/>
</dbReference>
<accession>A0A0B4XHY2</accession>
<dbReference type="PANTHER" id="PTHR34220">
    <property type="entry name" value="SENSOR HISTIDINE KINASE YPDA"/>
    <property type="match status" value="1"/>
</dbReference>
<keyword evidence="1" id="KW-0472">Membrane</keyword>
<dbReference type="Pfam" id="PF06580">
    <property type="entry name" value="His_kinase"/>
    <property type="match status" value="1"/>
</dbReference>
<protein>
    <submittedName>
        <fullName evidence="3">Two-component system sensor protein, alginate biosynthesis</fullName>
    </submittedName>
</protein>
<dbReference type="GO" id="GO:0000155">
    <property type="term" value="F:phosphorelay sensor kinase activity"/>
    <property type="evidence" value="ECO:0007669"/>
    <property type="project" value="InterPro"/>
</dbReference>
<dbReference type="STRING" id="391936.S7S_01285"/>
<dbReference type="InterPro" id="IPR050640">
    <property type="entry name" value="Bact_2-comp_sensor_kinase"/>
</dbReference>
<dbReference type="InterPro" id="IPR036890">
    <property type="entry name" value="HATPase_C_sf"/>
</dbReference>
<organism evidence="3 4">
    <name type="scientific">Isoalcanivorax pacificus W11-5</name>
    <dbReference type="NCBI Taxonomy" id="391936"/>
    <lineage>
        <taxon>Bacteria</taxon>
        <taxon>Pseudomonadati</taxon>
        <taxon>Pseudomonadota</taxon>
        <taxon>Gammaproteobacteria</taxon>
        <taxon>Oceanospirillales</taxon>
        <taxon>Alcanivoracaceae</taxon>
        <taxon>Isoalcanivorax</taxon>
    </lineage>
</organism>
<dbReference type="SUPFAM" id="SSF55874">
    <property type="entry name" value="ATPase domain of HSP90 chaperone/DNA topoisomerase II/histidine kinase"/>
    <property type="match status" value="1"/>
</dbReference>